<dbReference type="Gene3D" id="1.10.1790.10">
    <property type="entry name" value="PRD domain"/>
    <property type="match status" value="2"/>
</dbReference>
<name>A0A371PG52_9BACL</name>
<dbReference type="Pfam" id="PF03123">
    <property type="entry name" value="CAT_RBD"/>
    <property type="match status" value="1"/>
</dbReference>
<dbReference type="InterPro" id="IPR036634">
    <property type="entry name" value="PRD_sf"/>
</dbReference>
<dbReference type="Gene3D" id="2.30.24.10">
    <property type="entry name" value="CAT RNA-binding domain"/>
    <property type="match status" value="1"/>
</dbReference>
<dbReference type="InterPro" id="IPR050661">
    <property type="entry name" value="BglG_antiterminators"/>
</dbReference>
<keyword evidence="1" id="KW-0677">Repeat</keyword>
<dbReference type="Pfam" id="PF00874">
    <property type="entry name" value="PRD"/>
    <property type="match status" value="2"/>
</dbReference>
<dbReference type="GO" id="GO:0003723">
    <property type="term" value="F:RNA binding"/>
    <property type="evidence" value="ECO:0007669"/>
    <property type="project" value="InterPro"/>
</dbReference>
<reference evidence="3 4" key="1">
    <citation type="submission" date="2018-08" db="EMBL/GenBank/DDBJ databases">
        <title>Paenibacillus sp. M4BSY-1, whole genome shotgun sequence.</title>
        <authorList>
            <person name="Tuo L."/>
        </authorList>
    </citation>
    <scope>NUCLEOTIDE SEQUENCE [LARGE SCALE GENOMIC DNA]</scope>
    <source>
        <strain evidence="3 4">M4BSY-1</strain>
    </source>
</reference>
<dbReference type="PANTHER" id="PTHR30185">
    <property type="entry name" value="CRYPTIC BETA-GLUCOSIDE BGL OPERON ANTITERMINATOR"/>
    <property type="match status" value="1"/>
</dbReference>
<proteinExistence type="predicted"/>
<dbReference type="PROSITE" id="PS51372">
    <property type="entry name" value="PRD_2"/>
    <property type="match status" value="2"/>
</dbReference>
<dbReference type="InterPro" id="IPR036650">
    <property type="entry name" value="CAT_RNA-bd_dom_sf"/>
</dbReference>
<dbReference type="SUPFAM" id="SSF63520">
    <property type="entry name" value="PTS-regulatory domain, PRD"/>
    <property type="match status" value="2"/>
</dbReference>
<dbReference type="EMBL" id="QUBQ01000002">
    <property type="protein sequence ID" value="REK74939.1"/>
    <property type="molecule type" value="Genomic_DNA"/>
</dbReference>
<dbReference type="OrthoDB" id="9813552at2"/>
<sequence>MTAIERKIIHVLSNNVVMTKLSSGKNSIAFGKGIGFKRQPGMAIAESQISQEFLLHTMETIEHYEQILNNVDTRIVGVTEEVIAMAQQRLEGEFSERIHAALVDHINFAIERCRQGVLITNPFSYEIRLMYKDEYDVAAEAVSYLNDKLDAGLPEDEIAFLAMHFHGARNRERGTETLAVVRLVATIMDEAKELGLVFSDSFSSIRFLSHLKGLIDRIRKEAHIKNPLLHKIKIEYPLSYSRSLTLSAILEEQLKKPVPDDEIGFLTLHIERLNQREHP</sequence>
<dbReference type="RefSeq" id="WP_116046676.1">
    <property type="nucleotide sequence ID" value="NZ_QUBQ01000002.1"/>
</dbReference>
<feature type="domain" description="PRD" evidence="2">
    <location>
        <begin position="176"/>
        <end position="279"/>
    </location>
</feature>
<dbReference type="InterPro" id="IPR011608">
    <property type="entry name" value="PRD"/>
</dbReference>
<dbReference type="PANTHER" id="PTHR30185:SF16">
    <property type="entry name" value="PROTEIN GLCT"/>
    <property type="match status" value="1"/>
</dbReference>
<gene>
    <name evidence="3" type="ORF">DX130_14930</name>
</gene>
<evidence type="ECO:0000256" key="1">
    <source>
        <dbReference type="ARBA" id="ARBA00022737"/>
    </source>
</evidence>
<keyword evidence="4" id="KW-1185">Reference proteome</keyword>
<accession>A0A371PG52</accession>
<organism evidence="3 4">
    <name type="scientific">Paenibacillus paeoniae</name>
    <dbReference type="NCBI Taxonomy" id="2292705"/>
    <lineage>
        <taxon>Bacteria</taxon>
        <taxon>Bacillati</taxon>
        <taxon>Bacillota</taxon>
        <taxon>Bacilli</taxon>
        <taxon>Bacillales</taxon>
        <taxon>Paenibacillaceae</taxon>
        <taxon>Paenibacillus</taxon>
    </lineage>
</organism>
<evidence type="ECO:0000313" key="3">
    <source>
        <dbReference type="EMBL" id="REK74939.1"/>
    </source>
</evidence>
<feature type="domain" description="PRD" evidence="2">
    <location>
        <begin position="70"/>
        <end position="175"/>
    </location>
</feature>
<dbReference type="AlphaFoldDB" id="A0A371PG52"/>
<comment type="caution">
    <text evidence="3">The sequence shown here is derived from an EMBL/GenBank/DDBJ whole genome shotgun (WGS) entry which is preliminary data.</text>
</comment>
<dbReference type="SUPFAM" id="SSF50151">
    <property type="entry name" value="SacY-like RNA-binding domain"/>
    <property type="match status" value="1"/>
</dbReference>
<dbReference type="Proteomes" id="UP000261905">
    <property type="component" value="Unassembled WGS sequence"/>
</dbReference>
<evidence type="ECO:0000259" key="2">
    <source>
        <dbReference type="PROSITE" id="PS51372"/>
    </source>
</evidence>
<protein>
    <submittedName>
        <fullName evidence="3">PRD domain-containing protein</fullName>
    </submittedName>
</protein>
<dbReference type="SMART" id="SM01061">
    <property type="entry name" value="CAT_RBD"/>
    <property type="match status" value="1"/>
</dbReference>
<dbReference type="GO" id="GO:0006355">
    <property type="term" value="P:regulation of DNA-templated transcription"/>
    <property type="evidence" value="ECO:0007669"/>
    <property type="project" value="InterPro"/>
</dbReference>
<dbReference type="InterPro" id="IPR004341">
    <property type="entry name" value="CAT_RNA-bd_dom"/>
</dbReference>
<evidence type="ECO:0000313" key="4">
    <source>
        <dbReference type="Proteomes" id="UP000261905"/>
    </source>
</evidence>